<keyword evidence="1" id="KW-1133">Transmembrane helix</keyword>
<dbReference type="Proteomes" id="UP001165090">
    <property type="component" value="Unassembled WGS sequence"/>
</dbReference>
<gene>
    <name evidence="2" type="ORF">VaNZ11_002683</name>
</gene>
<accession>A0ABQ5RSV5</accession>
<proteinExistence type="predicted"/>
<name>A0ABQ5RSV5_9CHLO</name>
<evidence type="ECO:0000313" key="2">
    <source>
        <dbReference type="EMBL" id="GLI60536.1"/>
    </source>
</evidence>
<organism evidence="2 3">
    <name type="scientific">Volvox africanus</name>
    <dbReference type="NCBI Taxonomy" id="51714"/>
    <lineage>
        <taxon>Eukaryota</taxon>
        <taxon>Viridiplantae</taxon>
        <taxon>Chlorophyta</taxon>
        <taxon>core chlorophytes</taxon>
        <taxon>Chlorophyceae</taxon>
        <taxon>CS clade</taxon>
        <taxon>Chlamydomonadales</taxon>
        <taxon>Volvocaceae</taxon>
        <taxon>Volvox</taxon>
    </lineage>
</organism>
<keyword evidence="3" id="KW-1185">Reference proteome</keyword>
<comment type="caution">
    <text evidence="2">The sequence shown here is derived from an EMBL/GenBank/DDBJ whole genome shotgun (WGS) entry which is preliminary data.</text>
</comment>
<dbReference type="EMBL" id="BSDZ01000008">
    <property type="protein sequence ID" value="GLI60536.1"/>
    <property type="molecule type" value="Genomic_DNA"/>
</dbReference>
<keyword evidence="1" id="KW-0812">Transmembrane</keyword>
<reference evidence="2 3" key="1">
    <citation type="journal article" date="2023" name="IScience">
        <title>Expanded male sex-determining region conserved during the evolution of homothallism in the green alga Volvox.</title>
        <authorList>
            <person name="Yamamoto K."/>
            <person name="Matsuzaki R."/>
            <person name="Mahakham W."/>
            <person name="Heman W."/>
            <person name="Sekimoto H."/>
            <person name="Kawachi M."/>
            <person name="Minakuchi Y."/>
            <person name="Toyoda A."/>
            <person name="Nozaki H."/>
        </authorList>
    </citation>
    <scope>NUCLEOTIDE SEQUENCE [LARGE SCALE GENOMIC DNA]</scope>
    <source>
        <strain evidence="2 3">NIES-4468</strain>
    </source>
</reference>
<keyword evidence="1" id="KW-0472">Membrane</keyword>
<evidence type="ECO:0000313" key="3">
    <source>
        <dbReference type="Proteomes" id="UP001165090"/>
    </source>
</evidence>
<evidence type="ECO:0000256" key="1">
    <source>
        <dbReference type="SAM" id="Phobius"/>
    </source>
</evidence>
<sequence>MALAATVSRKALAVRNPALTHSVAPTFVVSSRRVSCQSQLLSTVAAAGDVDAPISVVLGAAVVVSLVASAIVPLALSPGKKAADKIFAATEKAPLDKKPVAGKKAKK</sequence>
<feature type="transmembrane region" description="Helical" evidence="1">
    <location>
        <begin position="54"/>
        <end position="76"/>
    </location>
</feature>
<protein>
    <submittedName>
        <fullName evidence="2">Uncharacterized protein</fullName>
    </submittedName>
</protein>